<gene>
    <name evidence="3" type="primary">CSON014926</name>
</gene>
<dbReference type="PANTHER" id="PTHR10476">
    <property type="entry name" value="CHARGED MULTIVESICULAR BODY PROTEIN"/>
    <property type="match status" value="1"/>
</dbReference>
<organism evidence="3">
    <name type="scientific">Culicoides sonorensis</name>
    <name type="common">Biting midge</name>
    <dbReference type="NCBI Taxonomy" id="179676"/>
    <lineage>
        <taxon>Eukaryota</taxon>
        <taxon>Metazoa</taxon>
        <taxon>Ecdysozoa</taxon>
        <taxon>Arthropoda</taxon>
        <taxon>Hexapoda</taxon>
        <taxon>Insecta</taxon>
        <taxon>Pterygota</taxon>
        <taxon>Neoptera</taxon>
        <taxon>Endopterygota</taxon>
        <taxon>Diptera</taxon>
        <taxon>Nematocera</taxon>
        <taxon>Chironomoidea</taxon>
        <taxon>Ceratopogonidae</taxon>
        <taxon>Ceratopogoninae</taxon>
        <taxon>Culicoides</taxon>
        <taxon>Monoculicoides</taxon>
    </lineage>
</organism>
<dbReference type="AlphaFoldDB" id="A0A336MPL0"/>
<protein>
    <submittedName>
        <fullName evidence="3">CSON014926 protein</fullName>
    </submittedName>
</protein>
<feature type="region of interest" description="Disordered" evidence="2">
    <location>
        <begin position="169"/>
        <end position="202"/>
    </location>
</feature>
<accession>A0A336MPL0</accession>
<feature type="compositionally biased region" description="Polar residues" evidence="2">
    <location>
        <begin position="174"/>
        <end position="184"/>
    </location>
</feature>
<evidence type="ECO:0000313" key="3">
    <source>
        <dbReference type="EMBL" id="SSX27888.1"/>
    </source>
</evidence>
<dbReference type="Gene3D" id="6.10.140.1230">
    <property type="match status" value="1"/>
</dbReference>
<name>A0A336MPL0_CULSO</name>
<sequence length="202" mass="22541">MSSSQMENHLFNLKFAVKDLERSAKKCEKQEKAEINKMKRAMQKGNPDVARIHAENAIRQKNQSLNYLRMSARVDAVASRVQNALTMRSVTTSMAGVVKAMDAAMKGMNLEKISTLMDKFESQFEDLDVQSSVLENTMSETTTTSVPQSDVEQLMQRIADEAGLELNMELPSGPQASTLGASTQEQEKDELSHRLAKLREAQ</sequence>
<feature type="compositionally biased region" description="Basic and acidic residues" evidence="2">
    <location>
        <begin position="185"/>
        <end position="202"/>
    </location>
</feature>
<dbReference type="Pfam" id="PF03357">
    <property type="entry name" value="Snf7"/>
    <property type="match status" value="1"/>
</dbReference>
<dbReference type="OMA" id="MMIPLIQ"/>
<dbReference type="EMBL" id="UFQT01000897">
    <property type="protein sequence ID" value="SSX27888.1"/>
    <property type="molecule type" value="Genomic_DNA"/>
</dbReference>
<dbReference type="GO" id="GO:0007034">
    <property type="term" value="P:vacuolar transport"/>
    <property type="evidence" value="ECO:0007669"/>
    <property type="project" value="InterPro"/>
</dbReference>
<evidence type="ECO:0000256" key="2">
    <source>
        <dbReference type="SAM" id="MobiDB-lite"/>
    </source>
</evidence>
<evidence type="ECO:0000256" key="1">
    <source>
        <dbReference type="ARBA" id="ARBA00006190"/>
    </source>
</evidence>
<dbReference type="InterPro" id="IPR005024">
    <property type="entry name" value="Snf7_fam"/>
</dbReference>
<proteinExistence type="inferred from homology"/>
<dbReference type="VEuPathDB" id="VectorBase:CSON014926"/>
<reference evidence="3" key="1">
    <citation type="submission" date="2018-07" db="EMBL/GenBank/DDBJ databases">
        <authorList>
            <person name="Quirk P.G."/>
            <person name="Krulwich T.A."/>
        </authorList>
    </citation>
    <scope>NUCLEOTIDE SEQUENCE</scope>
</reference>
<comment type="similarity">
    <text evidence="1">Belongs to the SNF7 family.</text>
</comment>